<dbReference type="PANTHER" id="PTHR36108">
    <property type="entry name" value="COLOSSIN-B-RELATED"/>
    <property type="match status" value="1"/>
</dbReference>
<feature type="domain" description="SpaA-like prealbumin fold" evidence="4">
    <location>
        <begin position="1037"/>
        <end position="1116"/>
    </location>
</feature>
<evidence type="ECO:0000259" key="4">
    <source>
        <dbReference type="Pfam" id="PF17802"/>
    </source>
</evidence>
<gene>
    <name evidence="5" type="ORF">DW068_12920</name>
</gene>
<evidence type="ECO:0000313" key="5">
    <source>
        <dbReference type="EMBL" id="RHK36079.1"/>
    </source>
</evidence>
<feature type="domain" description="SpaA-like prealbumin fold" evidence="4">
    <location>
        <begin position="1192"/>
        <end position="1285"/>
    </location>
</feature>
<dbReference type="InterPro" id="IPR041033">
    <property type="entry name" value="SpaA_PFL_dom_1"/>
</dbReference>
<comment type="caution">
    <text evidence="5">The sequence shown here is derived from an EMBL/GenBank/DDBJ whole genome shotgun (WGS) entry which is preliminary data.</text>
</comment>
<dbReference type="Proteomes" id="UP000283497">
    <property type="component" value="Unassembled WGS sequence"/>
</dbReference>
<keyword evidence="3" id="KW-0732">Signal</keyword>
<evidence type="ECO:0000313" key="6">
    <source>
        <dbReference type="Proteomes" id="UP000283497"/>
    </source>
</evidence>
<evidence type="ECO:0000256" key="2">
    <source>
        <dbReference type="ARBA" id="ARBA00022525"/>
    </source>
</evidence>
<reference evidence="5 6" key="1">
    <citation type="submission" date="2018-08" db="EMBL/GenBank/DDBJ databases">
        <title>A genome reference for cultivated species of the human gut microbiota.</title>
        <authorList>
            <person name="Zou Y."/>
            <person name="Xue W."/>
            <person name="Luo G."/>
        </authorList>
    </citation>
    <scope>NUCLEOTIDE SEQUENCE [LARGE SCALE GENOMIC DNA]</scope>
    <source>
        <strain evidence="5 6">AF45-14BH</strain>
    </source>
</reference>
<name>A0A415G4R0_9FIRM</name>
<dbReference type="Pfam" id="PF17802">
    <property type="entry name" value="SpaA"/>
    <property type="match status" value="3"/>
</dbReference>
<keyword evidence="2" id="KW-0964">Secreted</keyword>
<dbReference type="RefSeq" id="WP_118314996.1">
    <property type="nucleotide sequence ID" value="NZ_QRNJ01000058.1"/>
</dbReference>
<feature type="domain" description="SpaA-like prealbumin fold" evidence="4">
    <location>
        <begin position="420"/>
        <end position="504"/>
    </location>
</feature>
<evidence type="ECO:0000256" key="1">
    <source>
        <dbReference type="ARBA" id="ARBA00007257"/>
    </source>
</evidence>
<sequence length="1853" mass="207092">MGFKKMMQRLFIFIFIFAFVFGDFANTGIFSKGTVQVQAADKISKYTKTGHKTIFNPYIGTAGCKTIAHTSGRIKIRNYEVKDVDDGTKRVICGYAYGHTHTNDYYKKRVVLASNWKDNSNKSPYMHNVKRIAQGLAWFYDDVGAGKASAMQSIFIQTFVWSESMGLNTENALKQMASSKGWNWNKTIKPIYEKIKKRTVEGYIVIYEFDRCTHGGHQIHQPYFRWTSTKPEKDSVSAKGNYELSKNVNVSVGKADSATGEAVAGAKFKVSTTGVSGSPWVLTTDKKGNASMSITRKFSGSGSGKCNYVKNWDELTKKQKKKLKNNGYYQNRSLAQAAAKKIAEKKAKEEAQKKKTDFSANWTIEEIECKGYIYQKGGVNKSVKKYERGNTTSISNTFSNVPKYGKIELFKECNDSYSNEYDLTGAKYEVHKGDSYDTGSRAGEIIISKNKKDGKNVYSGTLENLNIGTYWVRETKAPDGFEKDPATYKFTLVDEGGKTLVAKDKDNQTITSFTSTETPKKGTLTLIKYLKDLSSESGVLPEKGIDFTLKASSSFVSDNPYVKGVTKTTGDDGSAVWEDIPYGYYTLTMTSEGLPDNETTVGPFTVHVTDDSDIKTDKKEYSGRNIVIGKTPESGETVDEALVLGMVAVHKTTSKTEKSGAKVFHPEAGAKFCVYDIDGNAVTDTFTTDENGYGRSQKGIKTPGTYILKQLEGTVSYKLMEDKEFEVTAEDLTPKPEPKIFEFTINNSYNGDRIFLEKEKVPFNQDKGKYEYDKKEAELDAEFSVLNVSAISSDDLAKLKTEGKIWKQAQRVQFVEKYKDALLATMRTDKNGKASADIDQIKDADGTIHSPIGKDGYVIVQTAGIDGYYLSGPLFSKDVDSKKNEDSTEWDVSLENLEKAKYAIAQFTKKKVTDGKGNSSAESDAVFKVRKNDDTYLKDPDGNDVICQADKNGMITIPWLLKGIYTLEQTDGSDLHERLNEETNTDAVFIVEAKDVIVDADDMNVFLNDGTLSAEQKDHIVKLGDEGVFTDKELPVKLTISKTSTFSGIPLKNAGFTLYKKEGDELKEIGKYYTGDGTDGSILGQTTVTGLTYGTYIIRETEAPEGYLPSEYDTGIDSTDDKFKCQEKEIVIDEDHVAKDANGDLVYRENKNNADSSILVFRDSPIFGKIRINKSGEVLSDFVNTTTGFETKTSGIEGAVYTLYAGEDIKDDKGVLIWHKDEKIMDATTDKDGIATFINNKVDYTNDFFMGKYYIKETKAPEGFDLDTEIHEINLTWEKGPKDLDIGDWQPEDTDFTEEASHGDYFLCTGEQLNPYIINAEKVIFTYEKAPADAEYVYDVSADRVGTKDNPTTADANSTVVLWEDPENADTFYVSTQRNGQEIKFNKISSKMFYKCQYLTDAIFFNVDTSNMIYADSMFAYDTALKELDLSNWTTGRLNVTSEMFANSGLLKKVYTGDTDQKIPQIESTPTGIYVTPKQAKYLYADPDTDDPDTLEARKFTVDSFNYALCYSDGQAESIDLTEDDIASITPEYPYFKGQSNRSGPLKITITLNPDSDYYQYTNKGELEVTVDVVDPATLKLEPTVDEHPVVETDVEDTQKSISLSILKIDADKKDAADAELSGLPKAQFGVYAATDLKNYDGDTIIKEGELIKMLTSVGKDEDDGGRSGTDKLPIGYYAVDKNAKYLYKVVEEVPPTGYALYPTAKQNTAYIPNLDYLNSDKDTILNKLKEINPDTLSSAYDFSENTHTFAFTFTDVKAPTIRKDWGERDNKGYVEEKDRPASLTINMYTDKEKKNLYKTIKLTAEQNWMYAFDSNIDLSKYYYTEVIPNGVSWKADTREYDMGFYKNGDATA</sequence>
<comment type="similarity">
    <text evidence="1">Belongs to the serine-aspartate repeat-containing protein (SDr) family.</text>
</comment>
<organism evidence="5 6">
    <name type="scientific">Anaerobutyricum hallii</name>
    <dbReference type="NCBI Taxonomy" id="39488"/>
    <lineage>
        <taxon>Bacteria</taxon>
        <taxon>Bacillati</taxon>
        <taxon>Bacillota</taxon>
        <taxon>Clostridia</taxon>
        <taxon>Lachnospirales</taxon>
        <taxon>Lachnospiraceae</taxon>
        <taxon>Anaerobutyricum</taxon>
    </lineage>
</organism>
<proteinExistence type="inferred from homology"/>
<evidence type="ECO:0000256" key="3">
    <source>
        <dbReference type="ARBA" id="ARBA00022729"/>
    </source>
</evidence>
<dbReference type="Gene3D" id="2.60.40.10">
    <property type="entry name" value="Immunoglobulins"/>
    <property type="match status" value="4"/>
</dbReference>
<dbReference type="PANTHER" id="PTHR36108:SF13">
    <property type="entry name" value="COLOSSIN-B-RELATED"/>
    <property type="match status" value="1"/>
</dbReference>
<accession>A0A415G4R0</accession>
<dbReference type="InterPro" id="IPR013783">
    <property type="entry name" value="Ig-like_fold"/>
</dbReference>
<protein>
    <recommendedName>
        <fullName evidence="4">SpaA-like prealbumin fold domain-containing protein</fullName>
    </recommendedName>
</protein>
<dbReference type="EMBL" id="QRNJ01000058">
    <property type="protein sequence ID" value="RHK36079.1"/>
    <property type="molecule type" value="Genomic_DNA"/>
</dbReference>